<dbReference type="EMBL" id="BKCJ010000031">
    <property type="protein sequence ID" value="GEU28938.1"/>
    <property type="molecule type" value="Genomic_DNA"/>
</dbReference>
<dbReference type="GO" id="GO:0003723">
    <property type="term" value="F:RNA binding"/>
    <property type="evidence" value="ECO:0007669"/>
    <property type="project" value="InterPro"/>
</dbReference>
<comment type="caution">
    <text evidence="2">The sequence shown here is derived from an EMBL/GenBank/DDBJ whole genome shotgun (WGS) entry which is preliminary data.</text>
</comment>
<protein>
    <submittedName>
        <fullName evidence="2">RNA-directed DNA polymerase, eukaryota</fullName>
    </submittedName>
</protein>
<keyword evidence="2" id="KW-0808">Transferase</keyword>
<dbReference type="GO" id="GO:0003964">
    <property type="term" value="F:RNA-directed DNA polymerase activity"/>
    <property type="evidence" value="ECO:0007669"/>
    <property type="project" value="UniProtKB-KW"/>
</dbReference>
<keyword evidence="2" id="KW-0548">Nucleotidyltransferase</keyword>
<dbReference type="InterPro" id="IPR026960">
    <property type="entry name" value="RVT-Znf"/>
</dbReference>
<dbReference type="Pfam" id="PF13966">
    <property type="entry name" value="zf-RVT"/>
    <property type="match status" value="1"/>
</dbReference>
<dbReference type="PANTHER" id="PTHR33116">
    <property type="entry name" value="REVERSE TRANSCRIPTASE ZINC-BINDING DOMAIN-CONTAINING PROTEIN-RELATED-RELATED"/>
    <property type="match status" value="1"/>
</dbReference>
<keyword evidence="2" id="KW-0695">RNA-directed DNA polymerase</keyword>
<proteinExistence type="predicted"/>
<gene>
    <name evidence="2" type="ORF">Tci_000916</name>
</gene>
<dbReference type="InterPro" id="IPR012677">
    <property type="entry name" value="Nucleotide-bd_a/b_plait_sf"/>
</dbReference>
<dbReference type="InterPro" id="IPR005135">
    <property type="entry name" value="Endo/exonuclease/phosphatase"/>
</dbReference>
<dbReference type="Pfam" id="PF03372">
    <property type="entry name" value="Exo_endo_phos"/>
    <property type="match status" value="1"/>
</dbReference>
<feature type="domain" description="RRM" evidence="1">
    <location>
        <begin position="171"/>
        <end position="243"/>
    </location>
</feature>
<dbReference type="SUPFAM" id="SSF56219">
    <property type="entry name" value="DNase I-like"/>
    <property type="match status" value="1"/>
</dbReference>
<dbReference type="InterPro" id="IPR036691">
    <property type="entry name" value="Endo/exonu/phosph_ase_sf"/>
</dbReference>
<reference evidence="2" key="1">
    <citation type="journal article" date="2019" name="Sci. Rep.">
        <title>Draft genome of Tanacetum cinerariifolium, the natural source of mosquito coil.</title>
        <authorList>
            <person name="Yamashiro T."/>
            <person name="Shiraishi A."/>
            <person name="Satake H."/>
            <person name="Nakayama K."/>
        </authorList>
    </citation>
    <scope>NUCLEOTIDE SEQUENCE</scope>
</reference>
<dbReference type="Pfam" id="PF00076">
    <property type="entry name" value="RRM_1"/>
    <property type="match status" value="1"/>
</dbReference>
<dbReference type="InterPro" id="IPR035979">
    <property type="entry name" value="RBD_domain_sf"/>
</dbReference>
<evidence type="ECO:0000313" key="2">
    <source>
        <dbReference type="EMBL" id="GEU28938.1"/>
    </source>
</evidence>
<dbReference type="SUPFAM" id="SSF54928">
    <property type="entry name" value="RNA-binding domain, RBD"/>
    <property type="match status" value="1"/>
</dbReference>
<dbReference type="InterPro" id="IPR000504">
    <property type="entry name" value="RRM_dom"/>
</dbReference>
<organism evidence="2">
    <name type="scientific">Tanacetum cinerariifolium</name>
    <name type="common">Dalmatian daisy</name>
    <name type="synonym">Chrysanthemum cinerariifolium</name>
    <dbReference type="NCBI Taxonomy" id="118510"/>
    <lineage>
        <taxon>Eukaryota</taxon>
        <taxon>Viridiplantae</taxon>
        <taxon>Streptophyta</taxon>
        <taxon>Embryophyta</taxon>
        <taxon>Tracheophyta</taxon>
        <taxon>Spermatophyta</taxon>
        <taxon>Magnoliopsida</taxon>
        <taxon>eudicotyledons</taxon>
        <taxon>Gunneridae</taxon>
        <taxon>Pentapetalae</taxon>
        <taxon>asterids</taxon>
        <taxon>campanulids</taxon>
        <taxon>Asterales</taxon>
        <taxon>Asteraceae</taxon>
        <taxon>Asteroideae</taxon>
        <taxon>Anthemideae</taxon>
        <taxon>Anthemidinae</taxon>
        <taxon>Tanacetum</taxon>
    </lineage>
</organism>
<dbReference type="CDD" id="cd00590">
    <property type="entry name" value="RRM_SF"/>
    <property type="match status" value="1"/>
</dbReference>
<dbReference type="Gene3D" id="3.30.70.330">
    <property type="match status" value="1"/>
</dbReference>
<accession>A0A699GJS4</accession>
<evidence type="ECO:0000259" key="1">
    <source>
        <dbReference type="SMART" id="SM00360"/>
    </source>
</evidence>
<dbReference type="PANTHER" id="PTHR33116:SF79">
    <property type="entry name" value="REVERSE TRANSCRIPTASE DOMAIN, ZINC FINGER, CCHC-TYPE-RELATED"/>
    <property type="match status" value="1"/>
</dbReference>
<dbReference type="SMART" id="SM00360">
    <property type="entry name" value="RRM"/>
    <property type="match status" value="1"/>
</dbReference>
<name>A0A699GJS4_TANCI</name>
<sequence>MHLLGRCQLLGISNEEAGLKADISKKYSNETFGVSPLDSRLAKNKCYRESRKKNKRDKDKATVYATQPVSFILRGIMESEPRVTIIAVDESKPIDQVFQRSKSLRLAVMAPKTPPPSDSTPPLKFNRITIFVTVFYRVLNSLQSKMTGGQREYSRRQFTSNEELTQKISHSIFVTNFPDYVNSRDLWEKCSVYGMVVDVFIPSKKSKAGKRFTFVHFIKVFNLDRLVANLCTLWIGSYHLFANQQMGGATSYVYVVNGATPSVQPGYSISPAPALVLDDECIMERDFSKCAMGRVKVDTKMNMMNHIGVNSWFQAIQDVIQDFVNDERVVWIYIEGILLFAWSRKTFAKIRNKWGDVMNIEDSCESSFGRKRLCILTQHHVSILESFKIIVKGEELNENHFNLNEKEEGELNGSEDEEVAETIFMDNSSPSMNHSVRLDKQYSADPFGLNDLLGKKIHEVETLDPSPSLSHPPDFSPVGSVKLRDKEQVMEENTIQQNKEFSPSISTKVMNNSQVVQDDVSYNSGGSSGKKGGSVLGVLEEMIRVRRAMGYSMEGCEKDIESIIKTKGDDVKELTNNNKLNFIAIQETKMEKVSHIDVKFMWGNSNYDYVFSESVGNSGGILCIWEESIFRKNYVTISNCFVAIYGTWIPNKTKILIVSIYAPQQPSLRRVLWDYLSILLGRWNGEAILMGDYNEVRTNDERRGMWFKSSNASSFNQFISSSGLVDIKMEGYTFTWSHPSAEKMSKLDRFLVSDGILTLFPSITALCMDRHLSNHRSILLCEVKVDFGPIPFWFYHSWFKLDGFDDMLEQTWSAFAYSDNNSMIRFKKKLQELKKVIRLWINVKKSQLAGSKNSIVLELRDIDKQLDRIGPNDLLIFRRHELKCNLNDLKEMEAMNSFQKLKVRWAIEDPSSVKKAFHDHYEARFNKPTTTRLKLGFPFLKRLSIDQVDDLERGVSHDEIRSAVWDCGDNKSPGPDGFTFEFFKKYWRFIGPDFCEAVEHFSSLVSDTQSTFLADRRILDGPFILNEVLDWCKRKNKQAMFFKVDFAKAYDSASILVNGSPSDEFHLHCGLKQGDPLSPYLFIFVMESLHLSVSRAVDEGRSIMEKKFRYLGVMVGERMSCYKAWDDVVLKLKIRLSKWKAKTLSIGGRLTLLKSVLGASPLYNMSIFKVPKGVLKVMESIRSNFFKGASLSEKKISWIAWDKVLASKKKAVHGNKIDTHTIHKLSIWSSILKEVHVLKSTGFDFMSYCSKRIGDGQSTSFWLESWKGDIPFRDMFSRLFTLESAKHIRVAAKMYGPLNMSFRRPASDRWYCSLSSSGKFCVKEARIAIDDMALPSHPEPIRWVKFIPIKINIFVWRARHDCLPTRHNLVHKGVVLESTSCTVCLSGVEDVHHILFRCSLAQEVLYRVCRWWEMDFQHLTSFSEWEVWFSFIRLPIIVKSLMEGVFYVTWWFIWGFRNRSIFDDNTPSRSKLFDDIVSSSFLWCNSRCSRKFSRDSWLKSPHLISL</sequence>
<dbReference type="Gene3D" id="3.60.10.10">
    <property type="entry name" value="Endonuclease/exonuclease/phosphatase"/>
    <property type="match status" value="1"/>
</dbReference>